<dbReference type="KEGG" id="eus:EUTSA_v10015298mg"/>
<sequence length="192" mass="21997">SQSPHSLSLKTPSSSLKLLSEQFLRSSSRGFRFEAYCRSTVESSARLFASFRLGIEICYDGFVIGFHLNRVEKNGEEEKGDSRDGMSLDTIENEETETKLVASDEMELNIAQILDKIESFTQTVSNLLESGKTMFKELSNEFEERLIMIHKEHVEKWQEEIKELRLLDASNEETTSLLHNARFLIQNPSIEP</sequence>
<evidence type="ECO:0000313" key="2">
    <source>
        <dbReference type="Proteomes" id="UP000030689"/>
    </source>
</evidence>
<dbReference type="Proteomes" id="UP000030689">
    <property type="component" value="Unassembled WGS sequence"/>
</dbReference>
<reference evidence="1 2" key="1">
    <citation type="journal article" date="2013" name="Front. Plant Sci.">
        <title>The Reference Genome of the Halophytic Plant Eutrema salsugineum.</title>
        <authorList>
            <person name="Yang R."/>
            <person name="Jarvis D.E."/>
            <person name="Chen H."/>
            <person name="Beilstein M.A."/>
            <person name="Grimwood J."/>
            <person name="Jenkins J."/>
            <person name="Shu S."/>
            <person name="Prochnik S."/>
            <person name="Xin M."/>
            <person name="Ma C."/>
            <person name="Schmutz J."/>
            <person name="Wing R.A."/>
            <person name="Mitchell-Olds T."/>
            <person name="Schumaker K.S."/>
            <person name="Wang X."/>
        </authorList>
    </citation>
    <scope>NUCLEOTIDE SEQUENCE [LARGE SCALE GENOMIC DNA]</scope>
</reference>
<gene>
    <name evidence="1" type="ORF">EUTSA_v10015298mg</name>
</gene>
<protein>
    <submittedName>
        <fullName evidence="1">Uncharacterized protein</fullName>
    </submittedName>
</protein>
<dbReference type="eggNOG" id="ENOG502S4DD">
    <property type="taxonomic scope" value="Eukaryota"/>
</dbReference>
<dbReference type="EMBL" id="KI517464">
    <property type="protein sequence ID" value="ESQ40208.1"/>
    <property type="molecule type" value="Genomic_DNA"/>
</dbReference>
<proteinExistence type="predicted"/>
<accession>V4LK81</accession>
<dbReference type="Gramene" id="ESQ40208">
    <property type="protein sequence ID" value="ESQ40208"/>
    <property type="gene ID" value="EUTSA_v10015298mg"/>
</dbReference>
<dbReference type="STRING" id="72664.V4LK81"/>
<feature type="non-terminal residue" evidence="1">
    <location>
        <position position="1"/>
    </location>
</feature>
<name>V4LK81_EUTSA</name>
<dbReference type="AlphaFoldDB" id="V4LK81"/>
<dbReference type="PANTHER" id="PTHR35500:SF1">
    <property type="entry name" value="OS03G0108700 PROTEIN"/>
    <property type="match status" value="1"/>
</dbReference>
<organism evidence="1 2">
    <name type="scientific">Eutrema salsugineum</name>
    <name type="common">Saltwater cress</name>
    <name type="synonym">Sisymbrium salsugineum</name>
    <dbReference type="NCBI Taxonomy" id="72664"/>
    <lineage>
        <taxon>Eukaryota</taxon>
        <taxon>Viridiplantae</taxon>
        <taxon>Streptophyta</taxon>
        <taxon>Embryophyta</taxon>
        <taxon>Tracheophyta</taxon>
        <taxon>Spermatophyta</taxon>
        <taxon>Magnoliopsida</taxon>
        <taxon>eudicotyledons</taxon>
        <taxon>Gunneridae</taxon>
        <taxon>Pentapetalae</taxon>
        <taxon>rosids</taxon>
        <taxon>malvids</taxon>
        <taxon>Brassicales</taxon>
        <taxon>Brassicaceae</taxon>
        <taxon>Eutremeae</taxon>
        <taxon>Eutrema</taxon>
    </lineage>
</organism>
<keyword evidence="2" id="KW-1185">Reference proteome</keyword>
<dbReference type="PANTHER" id="PTHR35500">
    <property type="entry name" value="OS03G0108700 PROTEIN"/>
    <property type="match status" value="1"/>
</dbReference>
<evidence type="ECO:0000313" key="1">
    <source>
        <dbReference type="EMBL" id="ESQ40208.1"/>
    </source>
</evidence>